<evidence type="ECO:0000313" key="1">
    <source>
        <dbReference type="EMBL" id="JAE37980.1"/>
    </source>
</evidence>
<dbReference type="EMBL" id="GBRH01159916">
    <property type="protein sequence ID" value="JAE37980.1"/>
    <property type="molecule type" value="Transcribed_RNA"/>
</dbReference>
<accession>A0A0A9HLC7</accession>
<sequence>MLVEILAVAVKCESFFSIDQCDTSVRTNCFSLSTKDWIILFSSGQLLTFCYSVNVDQIKTLLTLTPFKTT</sequence>
<reference evidence="1" key="2">
    <citation type="journal article" date="2015" name="Data Brief">
        <title>Shoot transcriptome of the giant reed, Arundo donax.</title>
        <authorList>
            <person name="Barrero R.A."/>
            <person name="Guerrero F.D."/>
            <person name="Moolhuijzen P."/>
            <person name="Goolsby J.A."/>
            <person name="Tidwell J."/>
            <person name="Bellgard S.E."/>
            <person name="Bellgard M.I."/>
        </authorList>
    </citation>
    <scope>NUCLEOTIDE SEQUENCE</scope>
    <source>
        <tissue evidence="1">Shoot tissue taken approximately 20 cm above the soil surface</tissue>
    </source>
</reference>
<reference evidence="1" key="1">
    <citation type="submission" date="2014-09" db="EMBL/GenBank/DDBJ databases">
        <authorList>
            <person name="Magalhaes I.L.F."/>
            <person name="Oliveira U."/>
            <person name="Santos F.R."/>
            <person name="Vidigal T.H.D.A."/>
            <person name="Brescovit A.D."/>
            <person name="Santos A.J."/>
        </authorList>
    </citation>
    <scope>NUCLEOTIDE SEQUENCE</scope>
    <source>
        <tissue evidence="1">Shoot tissue taken approximately 20 cm above the soil surface</tissue>
    </source>
</reference>
<dbReference type="AlphaFoldDB" id="A0A0A9HLC7"/>
<protein>
    <submittedName>
        <fullName evidence="1">Uncharacterized protein</fullName>
    </submittedName>
</protein>
<organism evidence="1">
    <name type="scientific">Arundo donax</name>
    <name type="common">Giant reed</name>
    <name type="synonym">Donax arundinaceus</name>
    <dbReference type="NCBI Taxonomy" id="35708"/>
    <lineage>
        <taxon>Eukaryota</taxon>
        <taxon>Viridiplantae</taxon>
        <taxon>Streptophyta</taxon>
        <taxon>Embryophyta</taxon>
        <taxon>Tracheophyta</taxon>
        <taxon>Spermatophyta</taxon>
        <taxon>Magnoliopsida</taxon>
        <taxon>Liliopsida</taxon>
        <taxon>Poales</taxon>
        <taxon>Poaceae</taxon>
        <taxon>PACMAD clade</taxon>
        <taxon>Arundinoideae</taxon>
        <taxon>Arundineae</taxon>
        <taxon>Arundo</taxon>
    </lineage>
</organism>
<name>A0A0A9HLC7_ARUDO</name>
<proteinExistence type="predicted"/>